<feature type="domain" description="DUF8077" evidence="3">
    <location>
        <begin position="39"/>
        <end position="104"/>
    </location>
</feature>
<evidence type="ECO:0000313" key="5">
    <source>
        <dbReference type="WBParaSite" id="EN70_3350"/>
    </source>
</evidence>
<evidence type="ECO:0000256" key="1">
    <source>
        <dbReference type="SAM" id="Phobius"/>
    </source>
</evidence>
<reference evidence="5" key="2">
    <citation type="submission" date="2016-11" db="UniProtKB">
        <authorList>
            <consortium name="WormBaseParasite"/>
        </authorList>
    </citation>
    <scope>IDENTIFICATION</scope>
</reference>
<keyword evidence="1" id="KW-0472">Membrane</keyword>
<name>A0A1I7VJV3_LOALO</name>
<dbReference type="Pfam" id="PF26284">
    <property type="entry name" value="DUF8077"/>
    <property type="match status" value="2"/>
</dbReference>
<keyword evidence="4" id="KW-1185">Reference proteome</keyword>
<organism evidence="4 5">
    <name type="scientific">Loa loa</name>
    <name type="common">Eye worm</name>
    <name type="synonym">Filaria loa</name>
    <dbReference type="NCBI Taxonomy" id="7209"/>
    <lineage>
        <taxon>Eukaryota</taxon>
        <taxon>Metazoa</taxon>
        <taxon>Ecdysozoa</taxon>
        <taxon>Nematoda</taxon>
        <taxon>Chromadorea</taxon>
        <taxon>Rhabditida</taxon>
        <taxon>Spirurina</taxon>
        <taxon>Spiruromorpha</taxon>
        <taxon>Filarioidea</taxon>
        <taxon>Onchocercidae</taxon>
        <taxon>Loa</taxon>
    </lineage>
</organism>
<feature type="signal peptide" evidence="2">
    <location>
        <begin position="1"/>
        <end position="26"/>
    </location>
</feature>
<dbReference type="AlphaFoldDB" id="A0A1I7VJV3"/>
<feature type="domain" description="DUF8077" evidence="3">
    <location>
        <begin position="146"/>
        <end position="221"/>
    </location>
</feature>
<sequence>MMMMMMWQSFQILFVTLTFIINDGQTNNAPDSGDPTNQELALLEWSSGIRIFSCTDVPLEIFVEPFKQALIRSLNKFCRNATACRLVKSVFNTQTCVEALHMFPLAVECFGGYVGSLGVWVREEQEESKALILIGLVGWMYEIWRISFKPDYVVLLDGYPKLDHGAVQFRFVIVLPPNAVPMDHLRKPFLTTEILSNFLNASIKEFERTFGWKVSSYERFPKFDSVTEFMNMGLIPIGFILLILMLLLAYWSSTISRSTGGSEDWFVTGTSGGKSSAMKRTLEIIEEQKALFSEKNGQESCCAKLPRLSIQTVSETKTEKHESDKNVDTSKNEITDEWNKKLLIESTPLHLSIIESGSTSTLGSTTAFKNVTERRVSRQRLSSIDDANFNTKRHRRKRFTSRKKRLTQREWKLTSMALSGFGKSRRY</sequence>
<reference evidence="4" key="1">
    <citation type="submission" date="2012-04" db="EMBL/GenBank/DDBJ databases">
        <title>The Genome Sequence of Loa loa.</title>
        <authorList>
            <consortium name="The Broad Institute Genome Sequencing Platform"/>
            <consortium name="Broad Institute Genome Sequencing Center for Infectious Disease"/>
            <person name="Nutman T.B."/>
            <person name="Fink D.L."/>
            <person name="Russ C."/>
            <person name="Young S."/>
            <person name="Zeng Q."/>
            <person name="Gargeya S."/>
            <person name="Alvarado L."/>
            <person name="Berlin A."/>
            <person name="Chapman S.B."/>
            <person name="Chen Z."/>
            <person name="Freedman E."/>
            <person name="Gellesch M."/>
            <person name="Goldberg J."/>
            <person name="Griggs A."/>
            <person name="Gujja S."/>
            <person name="Heilman E.R."/>
            <person name="Heiman D."/>
            <person name="Howarth C."/>
            <person name="Mehta T."/>
            <person name="Neiman D."/>
            <person name="Pearson M."/>
            <person name="Roberts A."/>
            <person name="Saif S."/>
            <person name="Shea T."/>
            <person name="Shenoy N."/>
            <person name="Sisk P."/>
            <person name="Stolte C."/>
            <person name="Sykes S."/>
            <person name="White J."/>
            <person name="Yandava C."/>
            <person name="Haas B."/>
            <person name="Henn M.R."/>
            <person name="Nusbaum C."/>
            <person name="Birren B."/>
        </authorList>
    </citation>
    <scope>NUCLEOTIDE SEQUENCE [LARGE SCALE GENOMIC DNA]</scope>
</reference>
<feature type="chain" id="PRO_5009310078" evidence="2">
    <location>
        <begin position="27"/>
        <end position="427"/>
    </location>
</feature>
<protein>
    <submittedName>
        <fullName evidence="5">PBPe domain-containing protein</fullName>
    </submittedName>
</protein>
<proteinExistence type="predicted"/>
<accession>A0A1I7VJV3</accession>
<evidence type="ECO:0000256" key="2">
    <source>
        <dbReference type="SAM" id="SignalP"/>
    </source>
</evidence>
<evidence type="ECO:0000313" key="4">
    <source>
        <dbReference type="Proteomes" id="UP000095285"/>
    </source>
</evidence>
<dbReference type="InterPro" id="IPR058390">
    <property type="entry name" value="DUF8077"/>
</dbReference>
<dbReference type="WBParaSite" id="EN70_3350">
    <property type="protein sequence ID" value="EN70_3350"/>
    <property type="gene ID" value="EN70_3350"/>
</dbReference>
<dbReference type="Proteomes" id="UP000095285">
    <property type="component" value="Unassembled WGS sequence"/>
</dbReference>
<feature type="transmembrane region" description="Helical" evidence="1">
    <location>
        <begin position="229"/>
        <end position="251"/>
    </location>
</feature>
<keyword evidence="2" id="KW-0732">Signal</keyword>
<keyword evidence="1" id="KW-1133">Transmembrane helix</keyword>
<evidence type="ECO:0000259" key="3">
    <source>
        <dbReference type="Pfam" id="PF26284"/>
    </source>
</evidence>
<keyword evidence="1" id="KW-0812">Transmembrane</keyword>
<dbReference type="eggNOG" id="ENOG502S40E">
    <property type="taxonomic scope" value="Eukaryota"/>
</dbReference>